<evidence type="ECO:0000256" key="9">
    <source>
        <dbReference type="ARBA" id="ARBA00023136"/>
    </source>
</evidence>
<feature type="transmembrane region" description="Helical" evidence="10">
    <location>
        <begin position="162"/>
        <end position="178"/>
    </location>
</feature>
<evidence type="ECO:0000256" key="4">
    <source>
        <dbReference type="ARBA" id="ARBA00022676"/>
    </source>
</evidence>
<keyword evidence="4" id="KW-0328">Glycosyltransferase</keyword>
<feature type="transmembrane region" description="Helical" evidence="10">
    <location>
        <begin position="109"/>
        <end position="132"/>
    </location>
</feature>
<keyword evidence="3" id="KW-0337">GPI-anchor biosynthesis</keyword>
<feature type="transmembrane region" description="Helical" evidence="10">
    <location>
        <begin position="85"/>
        <end position="102"/>
    </location>
</feature>
<dbReference type="EMBL" id="JACRAF010000015">
    <property type="protein sequence ID" value="MBI4920971.1"/>
    <property type="molecule type" value="Genomic_DNA"/>
</dbReference>
<evidence type="ECO:0000256" key="7">
    <source>
        <dbReference type="ARBA" id="ARBA00022824"/>
    </source>
</evidence>
<keyword evidence="8 10" id="KW-1133">Transmembrane helix</keyword>
<dbReference type="InterPro" id="IPR007315">
    <property type="entry name" value="PIG-V/Gpi18"/>
</dbReference>
<dbReference type="Proteomes" id="UP000782610">
    <property type="component" value="Unassembled WGS sequence"/>
</dbReference>
<feature type="transmembrane region" description="Helical" evidence="10">
    <location>
        <begin position="298"/>
        <end position="316"/>
    </location>
</feature>
<dbReference type="GO" id="GO:0006506">
    <property type="term" value="P:GPI anchor biosynthetic process"/>
    <property type="evidence" value="ECO:0007669"/>
    <property type="project" value="UniProtKB-KW"/>
</dbReference>
<evidence type="ECO:0000256" key="2">
    <source>
        <dbReference type="ARBA" id="ARBA00004687"/>
    </source>
</evidence>
<reference evidence="11" key="1">
    <citation type="submission" date="2020-07" db="EMBL/GenBank/DDBJ databases">
        <title>Huge and variable diversity of episymbiotic CPR bacteria and DPANN archaea in groundwater ecosystems.</title>
        <authorList>
            <person name="He C.Y."/>
            <person name="Keren R."/>
            <person name="Whittaker M."/>
            <person name="Farag I.F."/>
            <person name="Doudna J."/>
            <person name="Cate J.H.D."/>
            <person name="Banfield J.F."/>
        </authorList>
    </citation>
    <scope>NUCLEOTIDE SEQUENCE</scope>
    <source>
        <strain evidence="11">NC_groundwater_1586_Pr3_B-0.1um_66_15</strain>
    </source>
</reference>
<feature type="transmembrane region" description="Helical" evidence="10">
    <location>
        <begin position="230"/>
        <end position="252"/>
    </location>
</feature>
<comment type="caution">
    <text evidence="11">The sequence shown here is derived from an EMBL/GenBank/DDBJ whole genome shotgun (WGS) entry which is preliminary data.</text>
</comment>
<dbReference type="GO" id="GO:0004376">
    <property type="term" value="F:GPI mannosyltransferase activity"/>
    <property type="evidence" value="ECO:0007669"/>
    <property type="project" value="InterPro"/>
</dbReference>
<keyword evidence="5" id="KW-0808">Transferase</keyword>
<keyword evidence="6 10" id="KW-0812">Transmembrane</keyword>
<dbReference type="GO" id="GO:0016020">
    <property type="term" value="C:membrane"/>
    <property type="evidence" value="ECO:0007669"/>
    <property type="project" value="GOC"/>
</dbReference>
<accession>A0A933L015</accession>
<keyword evidence="9 10" id="KW-0472">Membrane</keyword>
<dbReference type="PANTHER" id="PTHR12468">
    <property type="entry name" value="GPI MANNOSYLTRANSFERASE 2"/>
    <property type="match status" value="1"/>
</dbReference>
<organism evidence="11 12">
    <name type="scientific">Devosia nanyangense</name>
    <dbReference type="NCBI Taxonomy" id="1228055"/>
    <lineage>
        <taxon>Bacteria</taxon>
        <taxon>Pseudomonadati</taxon>
        <taxon>Pseudomonadota</taxon>
        <taxon>Alphaproteobacteria</taxon>
        <taxon>Hyphomicrobiales</taxon>
        <taxon>Devosiaceae</taxon>
        <taxon>Devosia</taxon>
    </lineage>
</organism>
<dbReference type="GO" id="GO:0000009">
    <property type="term" value="F:alpha-1,6-mannosyltransferase activity"/>
    <property type="evidence" value="ECO:0007669"/>
    <property type="project" value="InterPro"/>
</dbReference>
<feature type="transmembrane region" description="Helical" evidence="10">
    <location>
        <begin position="364"/>
        <end position="384"/>
    </location>
</feature>
<comment type="subcellular location">
    <subcellularLocation>
        <location evidence="1">Endoplasmic reticulum membrane</location>
        <topology evidence="1">Multi-pass membrane protein</topology>
    </subcellularLocation>
</comment>
<evidence type="ECO:0000256" key="3">
    <source>
        <dbReference type="ARBA" id="ARBA00022502"/>
    </source>
</evidence>
<dbReference type="AlphaFoldDB" id="A0A933L015"/>
<feature type="transmembrane region" description="Helical" evidence="10">
    <location>
        <begin position="337"/>
        <end position="358"/>
    </location>
</feature>
<keyword evidence="7" id="KW-0256">Endoplasmic reticulum</keyword>
<evidence type="ECO:0000256" key="6">
    <source>
        <dbReference type="ARBA" id="ARBA00022692"/>
    </source>
</evidence>
<protein>
    <recommendedName>
        <fullName evidence="13">Glycosyltransferase RgtA/B/C/D-like domain-containing protein</fullName>
    </recommendedName>
</protein>
<evidence type="ECO:0000313" key="12">
    <source>
        <dbReference type="Proteomes" id="UP000782610"/>
    </source>
</evidence>
<evidence type="ECO:0000256" key="5">
    <source>
        <dbReference type="ARBA" id="ARBA00022679"/>
    </source>
</evidence>
<dbReference type="GO" id="GO:0031501">
    <property type="term" value="C:mannosyltransferase complex"/>
    <property type="evidence" value="ECO:0007669"/>
    <property type="project" value="TreeGrafter"/>
</dbReference>
<comment type="pathway">
    <text evidence="2">Glycolipid biosynthesis; glycosylphosphatidylinositol-anchor biosynthesis.</text>
</comment>
<evidence type="ECO:0000256" key="8">
    <source>
        <dbReference type="ARBA" id="ARBA00022989"/>
    </source>
</evidence>
<gene>
    <name evidence="11" type="ORF">HY834_04430</name>
</gene>
<evidence type="ECO:0000313" key="11">
    <source>
        <dbReference type="EMBL" id="MBI4920971.1"/>
    </source>
</evidence>
<evidence type="ECO:0000256" key="10">
    <source>
        <dbReference type="SAM" id="Phobius"/>
    </source>
</evidence>
<evidence type="ECO:0000256" key="1">
    <source>
        <dbReference type="ARBA" id="ARBA00004477"/>
    </source>
</evidence>
<feature type="transmembrane region" description="Helical" evidence="10">
    <location>
        <begin position="21"/>
        <end position="40"/>
    </location>
</feature>
<name>A0A933L015_9HYPH</name>
<sequence length="392" mass="44235">MEETIAETRAAAKRWTWRIPSYVLLPFYLMLIGVALRYAVYARTTNHWGVVDYLRALCVYDCNAYERLALNGYEGRPSGFDKGDANNWAFFPLYSILVWAINRITGLSMLIGGSILTSLLTVWAAILAWPLFDGKFRAYFLFCFFLFLGPASYYFSTLYTEALFILLTVAGFVLLRQRDYVTAGVTGALMSATRSTGLLFAAAILIAAFQNHLKDGGSIRQFFRELWKRTDLLLAVALVPVGICCFAVYLYVHSGDALAFVHIQRAWGRAFADPFHNLWLALTMQFNAHNYSTISTDLAFALASIAGLALSAVMAWKGKWDWAIFSLFGVLLPLSTNTYSMIRFVVGLAPVLIMASLLVGRWRWLFYLMLPALLILDVLLLPVWTSRSYYLM</sequence>
<evidence type="ECO:0008006" key="13">
    <source>
        <dbReference type="Google" id="ProtNLM"/>
    </source>
</evidence>
<dbReference type="PANTHER" id="PTHR12468:SF2">
    <property type="entry name" value="GPI MANNOSYLTRANSFERASE 2"/>
    <property type="match status" value="1"/>
</dbReference>
<proteinExistence type="predicted"/>
<feature type="transmembrane region" description="Helical" evidence="10">
    <location>
        <begin position="184"/>
        <end position="209"/>
    </location>
</feature>